<proteinExistence type="predicted"/>
<dbReference type="InParanoid" id="A0A6I8TSG9"/>
<evidence type="ECO:0000313" key="2">
    <source>
        <dbReference type="Proteomes" id="UP000008820"/>
    </source>
</evidence>
<dbReference type="Proteomes" id="UP000008820">
    <property type="component" value="Chromosome 1"/>
</dbReference>
<keyword evidence="2" id="KW-1185">Reference proteome</keyword>
<dbReference type="AlphaFoldDB" id="A0A6I8TSG9"/>
<accession>A0A6I8TSG9</accession>
<evidence type="ECO:0000313" key="1">
    <source>
        <dbReference type="EnsemblMetazoa" id="AAEL025043-PA"/>
    </source>
</evidence>
<reference evidence="1" key="2">
    <citation type="submission" date="2020-05" db="UniProtKB">
        <authorList>
            <consortium name="EnsemblMetazoa"/>
        </authorList>
    </citation>
    <scope>IDENTIFICATION</scope>
    <source>
        <strain evidence="1">LVP_AGWG</strain>
    </source>
</reference>
<gene>
    <name evidence="1" type="primary">110677927</name>
</gene>
<reference evidence="1 2" key="1">
    <citation type="submission" date="2017-06" db="EMBL/GenBank/DDBJ databases">
        <title>Aedes aegypti genome working group (AGWG) sequencing and assembly.</title>
        <authorList>
            <consortium name="Aedes aegypti Genome Working Group (AGWG)"/>
            <person name="Matthews B.J."/>
        </authorList>
    </citation>
    <scope>NUCLEOTIDE SEQUENCE [LARGE SCALE GENOMIC DNA]</scope>
    <source>
        <strain evidence="1 2">LVP_AGWG</strain>
    </source>
</reference>
<dbReference type="EnsemblMetazoa" id="AAEL025043-RA">
    <property type="protein sequence ID" value="AAEL025043-PA"/>
    <property type="gene ID" value="AAEL025043"/>
</dbReference>
<name>A0A6I8TSG9_AEDAE</name>
<organism evidence="1 2">
    <name type="scientific">Aedes aegypti</name>
    <name type="common">Yellowfever mosquito</name>
    <name type="synonym">Culex aegypti</name>
    <dbReference type="NCBI Taxonomy" id="7159"/>
    <lineage>
        <taxon>Eukaryota</taxon>
        <taxon>Metazoa</taxon>
        <taxon>Ecdysozoa</taxon>
        <taxon>Arthropoda</taxon>
        <taxon>Hexapoda</taxon>
        <taxon>Insecta</taxon>
        <taxon>Pterygota</taxon>
        <taxon>Neoptera</taxon>
        <taxon>Endopterygota</taxon>
        <taxon>Diptera</taxon>
        <taxon>Nematocera</taxon>
        <taxon>Culicoidea</taxon>
        <taxon>Culicidae</taxon>
        <taxon>Culicinae</taxon>
        <taxon>Aedini</taxon>
        <taxon>Aedes</taxon>
        <taxon>Stegomyia</taxon>
    </lineage>
</organism>
<dbReference type="OrthoDB" id="7764748at2759"/>
<protein>
    <submittedName>
        <fullName evidence="1">Uncharacterized protein</fullName>
    </submittedName>
</protein>
<sequence>MNVSVRLSVHITYLYNYLHLQITKPSHPLYLLVIHISFSNTSGDMVQDVSFINIVTSTPSSTPLPEPRPEYQQTTFSALANESATTNKEFISKKRLFDCEDSKRLFKENDLEERRLYDSSSDCDDFDWNLDNVSDTTDGSHQEGDASDLADLSIYEYFQKYHTLDDLGSEYCLENANNESTEQVIVEGETATLPEHTGNTRRINISIQVVDDKVKECLEPIISKAEMRATNKRRKERGLEYTRPDGVIVRARELRPPCNCKRKCSEKYPDSIRSRLLEQLSSVKLSGQNQFLANHMVVSKTAIP</sequence>